<dbReference type="Gene3D" id="3.90.550.10">
    <property type="entry name" value="Spore Coat Polysaccharide Biosynthesis Protein SpsA, Chain A"/>
    <property type="match status" value="1"/>
</dbReference>
<dbReference type="InterPro" id="IPR025877">
    <property type="entry name" value="MobA-like_NTP_Trfase"/>
</dbReference>
<keyword evidence="2" id="KW-0548">Nucleotidyltransferase</keyword>
<dbReference type="InterPro" id="IPR050065">
    <property type="entry name" value="GlmU-like"/>
</dbReference>
<accession>A0A3R9YIG7</accession>
<dbReference type="RefSeq" id="WP_126697408.1">
    <property type="nucleotide sequence ID" value="NZ_RWKW01000001.1"/>
</dbReference>
<dbReference type="Proteomes" id="UP000278398">
    <property type="component" value="Unassembled WGS sequence"/>
</dbReference>
<dbReference type="AlphaFoldDB" id="A0A3R9YIG7"/>
<dbReference type="SUPFAM" id="SSF53448">
    <property type="entry name" value="Nucleotide-diphospho-sugar transferases"/>
    <property type="match status" value="1"/>
</dbReference>
<gene>
    <name evidence="5" type="ORF">EJC49_00075</name>
</gene>
<keyword evidence="3" id="KW-0460">Magnesium</keyword>
<protein>
    <submittedName>
        <fullName evidence="5">Nucleotidyltransferase family protein</fullName>
    </submittedName>
</protein>
<dbReference type="Pfam" id="PF12804">
    <property type="entry name" value="NTP_transf_3"/>
    <property type="match status" value="1"/>
</dbReference>
<comment type="caution">
    <text evidence="5">The sequence shown here is derived from an EMBL/GenBank/DDBJ whole genome shotgun (WGS) entry which is preliminary data.</text>
</comment>
<evidence type="ECO:0000256" key="2">
    <source>
        <dbReference type="ARBA" id="ARBA00022695"/>
    </source>
</evidence>
<dbReference type="CDD" id="cd06422">
    <property type="entry name" value="NTP_transferase_like_1"/>
    <property type="match status" value="1"/>
</dbReference>
<evidence type="ECO:0000313" key="6">
    <source>
        <dbReference type="Proteomes" id="UP000278398"/>
    </source>
</evidence>
<evidence type="ECO:0000256" key="1">
    <source>
        <dbReference type="ARBA" id="ARBA00022679"/>
    </source>
</evidence>
<evidence type="ECO:0000259" key="4">
    <source>
        <dbReference type="Pfam" id="PF12804"/>
    </source>
</evidence>
<dbReference type="GO" id="GO:0016779">
    <property type="term" value="F:nucleotidyltransferase activity"/>
    <property type="evidence" value="ECO:0007669"/>
    <property type="project" value="UniProtKB-KW"/>
</dbReference>
<dbReference type="PANTHER" id="PTHR43584:SF8">
    <property type="entry name" value="N-ACETYLMURAMATE ALPHA-1-PHOSPHATE URIDYLYLTRANSFERASE"/>
    <property type="match status" value="1"/>
</dbReference>
<proteinExistence type="predicted"/>
<evidence type="ECO:0000313" key="5">
    <source>
        <dbReference type="EMBL" id="RST88443.1"/>
    </source>
</evidence>
<dbReference type="PANTHER" id="PTHR43584">
    <property type="entry name" value="NUCLEOTIDYL TRANSFERASE"/>
    <property type="match status" value="1"/>
</dbReference>
<reference evidence="5 6" key="1">
    <citation type="submission" date="2018-12" db="EMBL/GenBank/DDBJ databases">
        <title>Mesorhizobium carbonis sp. nov., isolated from coal mine water.</title>
        <authorList>
            <person name="Xin W."/>
            <person name="Xu Z."/>
            <person name="Xiang F."/>
            <person name="Zhang J."/>
            <person name="Xi L."/>
            <person name="Liu J."/>
        </authorList>
    </citation>
    <scope>NUCLEOTIDE SEQUENCE [LARGE SCALE GENOMIC DNA]</scope>
    <source>
        <strain evidence="5 6">B2.3</strain>
    </source>
</reference>
<dbReference type="OrthoDB" id="9788272at2"/>
<feature type="domain" description="MobA-like NTP transferase" evidence="4">
    <location>
        <begin position="8"/>
        <end position="131"/>
    </location>
</feature>
<dbReference type="InterPro" id="IPR029044">
    <property type="entry name" value="Nucleotide-diphossugar_trans"/>
</dbReference>
<organism evidence="5 6">
    <name type="scientific">Aquibium carbonis</name>
    <dbReference type="NCBI Taxonomy" id="2495581"/>
    <lineage>
        <taxon>Bacteria</taxon>
        <taxon>Pseudomonadati</taxon>
        <taxon>Pseudomonadota</taxon>
        <taxon>Alphaproteobacteria</taxon>
        <taxon>Hyphomicrobiales</taxon>
        <taxon>Phyllobacteriaceae</taxon>
        <taxon>Aquibium</taxon>
    </lineage>
</organism>
<name>A0A3R9YIG7_9HYPH</name>
<keyword evidence="6" id="KW-1185">Reference proteome</keyword>
<dbReference type="EMBL" id="RWKW01000001">
    <property type="protein sequence ID" value="RST88443.1"/>
    <property type="molecule type" value="Genomic_DNA"/>
</dbReference>
<sequence>MSAVPETAMVLAAGLGTRMRPITDTIPKPLVEISGRTLLDRGLDTLERAGVRRAVVNVHHLADRIIAHVASRMSPAITISDETSGLLDSAGGIVMALPHLGADPFLVLNADTFWIDADGVHNLAEMARAWDPAAMDMLLLTADMADATGHTGGVDFTVDAQGRLARANAVAEGVIYAGAMILHPRIFEGAEPEPHSLNLYFDRAIAAGRLFGHCMRGVWITVGTPDAIPAAEAAVARAAAGRR</sequence>
<evidence type="ECO:0000256" key="3">
    <source>
        <dbReference type="ARBA" id="ARBA00022842"/>
    </source>
</evidence>
<keyword evidence="1 5" id="KW-0808">Transferase</keyword>